<evidence type="ECO:0000256" key="4">
    <source>
        <dbReference type="ARBA" id="ARBA00022692"/>
    </source>
</evidence>
<dbReference type="EMBL" id="SZVP01000002">
    <property type="protein sequence ID" value="TMM46809.1"/>
    <property type="molecule type" value="Genomic_DNA"/>
</dbReference>
<dbReference type="Pfam" id="PF07715">
    <property type="entry name" value="Plug"/>
    <property type="match status" value="1"/>
</dbReference>
<keyword evidence="14" id="KW-0675">Receptor</keyword>
<dbReference type="Gene3D" id="2.170.130.10">
    <property type="entry name" value="TonB-dependent receptor, plug domain"/>
    <property type="match status" value="1"/>
</dbReference>
<evidence type="ECO:0000256" key="6">
    <source>
        <dbReference type="ARBA" id="ARBA00023136"/>
    </source>
</evidence>
<sequence length="934" mass="99704">MYNNSKVAKAIRLAMMFGAAATASISTSAFAAEEGAEGVEKIQVTGSRIKRTEMEATSPIVTISETVIEITGANNVATFINELPAAGVPGTADTSSNFRTSTTGLSTVDLRNLGSNRTLILVNGRRHIGGSAGSSTVDVSMIPVDLVKRVEVVTGGASAIYGSEAIAGVINFIMKDDFEGIELNTRVGASDAGGGGEQDFSITLGGNFDGDKGNAIVYVGYSDRGILKSSDRKISANDAANSTYGAKGNFAIGGGIITQDDDTGLWDKAFVRSEDGFDRNAQRIIRVPTDRVQFNANFTYDLNDNFNFFSETAYNQLSSYSQSEPTVVGENISVGNSIANIRVPLDNHFTPAELRAAALAADPTATELTMYRRFVELGPRSSDVDRKVFRTAFGVEGAISDEWDYSTYYQYGSFSQAQTNGGVFNTLNFYNSLQTELDVDGNVQCADDFSRDLGCVPVNVFGAGAVSGDALDWVSVDSQLTSTMEQHVFGALVSGVVAELPAGELGMALGYEYRKEESQFNSDALAQSGLTSGNTTPNTVGEFDVSEMFVEVVVPVLSDLPFAKYLGLELAARYSDYSTIGGASSYKVALDWSPSDDLKVRGGVSTAVRAPNIDELFNPGSETFRSFTDPCALGGQGGNSSSPEGGSYEPQSATVQANCAQIAGSATLDPIATGILSAGGLDAGNPNLKEEKSTSTTAGFVYSPSQVEGLNFTVDYYKITIEDAISTFDAQTTIDQCVRQPDYPNNPFCDLIERDPTTGLVLRMNALAINAADYEVSGVDFTADYLFELPAGELRLNLLGTYSLTNDYVPFVGGEVVDSQGEIGVPDLKANLSATYTIDDVLLSYTLRYIDGVNVENDQVETFGTISSYTYHNLHARYNFGDHYQLYVGIDNLFDKTPPLLGQGVPGDVTGTNTAADVYDVMGRYYYAGLKINF</sequence>
<dbReference type="InterPro" id="IPR039426">
    <property type="entry name" value="TonB-dep_rcpt-like"/>
</dbReference>
<comment type="caution">
    <text evidence="14">The sequence shown here is derived from an EMBL/GenBank/DDBJ whole genome shotgun (WGS) entry which is preliminary data.</text>
</comment>
<comment type="similarity">
    <text evidence="8 9">Belongs to the TonB-dependent receptor family.</text>
</comment>
<dbReference type="PANTHER" id="PTHR47234:SF2">
    <property type="entry name" value="TONB-DEPENDENT RECEPTOR"/>
    <property type="match status" value="1"/>
</dbReference>
<evidence type="ECO:0000313" key="14">
    <source>
        <dbReference type="EMBL" id="TMM46809.1"/>
    </source>
</evidence>
<evidence type="ECO:0000259" key="13">
    <source>
        <dbReference type="Pfam" id="PF07715"/>
    </source>
</evidence>
<evidence type="ECO:0000313" key="15">
    <source>
        <dbReference type="Proteomes" id="UP000307702"/>
    </source>
</evidence>
<reference evidence="14 15" key="1">
    <citation type="submission" date="2019-05" db="EMBL/GenBank/DDBJ databases">
        <title>Colwellia ponticola sp. nov., isolated from seawater.</title>
        <authorList>
            <person name="Yoon J.-H."/>
        </authorList>
    </citation>
    <scope>NUCLEOTIDE SEQUENCE [LARGE SCALE GENOMIC DNA]</scope>
    <source>
        <strain evidence="14 15">OISW-25</strain>
    </source>
</reference>
<feature type="region of interest" description="Disordered" evidence="10">
    <location>
        <begin position="628"/>
        <end position="652"/>
    </location>
</feature>
<keyword evidence="7 8" id="KW-0998">Cell outer membrane</keyword>
<dbReference type="SUPFAM" id="SSF56935">
    <property type="entry name" value="Porins"/>
    <property type="match status" value="1"/>
</dbReference>
<name>A0A8H2JMF7_9GAMM</name>
<feature type="chain" id="PRO_5034082208" evidence="11">
    <location>
        <begin position="32"/>
        <end position="934"/>
    </location>
</feature>
<feature type="compositionally biased region" description="Polar residues" evidence="10">
    <location>
        <begin position="639"/>
        <end position="652"/>
    </location>
</feature>
<evidence type="ECO:0000256" key="3">
    <source>
        <dbReference type="ARBA" id="ARBA00022452"/>
    </source>
</evidence>
<dbReference type="GO" id="GO:0009279">
    <property type="term" value="C:cell outer membrane"/>
    <property type="evidence" value="ECO:0007669"/>
    <property type="project" value="UniProtKB-SubCell"/>
</dbReference>
<evidence type="ECO:0000256" key="11">
    <source>
        <dbReference type="SAM" id="SignalP"/>
    </source>
</evidence>
<evidence type="ECO:0000256" key="9">
    <source>
        <dbReference type="RuleBase" id="RU003357"/>
    </source>
</evidence>
<feature type="domain" description="TonB-dependent receptor-like beta-barrel" evidence="12">
    <location>
        <begin position="376"/>
        <end position="893"/>
    </location>
</feature>
<dbReference type="Proteomes" id="UP000307702">
    <property type="component" value="Unassembled WGS sequence"/>
</dbReference>
<evidence type="ECO:0000256" key="2">
    <source>
        <dbReference type="ARBA" id="ARBA00022448"/>
    </source>
</evidence>
<evidence type="ECO:0000256" key="7">
    <source>
        <dbReference type="ARBA" id="ARBA00023237"/>
    </source>
</evidence>
<dbReference type="OrthoDB" id="176248at2"/>
<dbReference type="InterPro" id="IPR012910">
    <property type="entry name" value="Plug_dom"/>
</dbReference>
<proteinExistence type="inferred from homology"/>
<organism evidence="14 15">
    <name type="scientific">Colwellia ponticola</name>
    <dbReference type="NCBI Taxonomy" id="2304625"/>
    <lineage>
        <taxon>Bacteria</taxon>
        <taxon>Pseudomonadati</taxon>
        <taxon>Pseudomonadota</taxon>
        <taxon>Gammaproteobacteria</taxon>
        <taxon>Alteromonadales</taxon>
        <taxon>Colwelliaceae</taxon>
        <taxon>Colwellia</taxon>
    </lineage>
</organism>
<keyword evidence="15" id="KW-1185">Reference proteome</keyword>
<keyword evidence="11" id="KW-0732">Signal</keyword>
<accession>A0A8H2JMF7</accession>
<protein>
    <submittedName>
        <fullName evidence="14">TonB-dependent receptor</fullName>
    </submittedName>
</protein>
<keyword evidence="3 8" id="KW-1134">Transmembrane beta strand</keyword>
<feature type="signal peptide" evidence="11">
    <location>
        <begin position="1"/>
        <end position="31"/>
    </location>
</feature>
<evidence type="ECO:0000259" key="12">
    <source>
        <dbReference type="Pfam" id="PF00593"/>
    </source>
</evidence>
<dbReference type="Pfam" id="PF00593">
    <property type="entry name" value="TonB_dep_Rec_b-barrel"/>
    <property type="match status" value="1"/>
</dbReference>
<keyword evidence="6 8" id="KW-0472">Membrane</keyword>
<gene>
    <name evidence="14" type="ORF">FCS21_03255</name>
</gene>
<feature type="domain" description="TonB-dependent receptor plug" evidence="13">
    <location>
        <begin position="54"/>
        <end position="169"/>
    </location>
</feature>
<keyword evidence="4 8" id="KW-0812">Transmembrane</keyword>
<dbReference type="AlphaFoldDB" id="A0A8H2JMF7"/>
<dbReference type="PROSITE" id="PS52016">
    <property type="entry name" value="TONB_DEPENDENT_REC_3"/>
    <property type="match status" value="1"/>
</dbReference>
<dbReference type="RefSeq" id="WP_138620572.1">
    <property type="nucleotide sequence ID" value="NZ_SZVP01000002.1"/>
</dbReference>
<evidence type="ECO:0000256" key="1">
    <source>
        <dbReference type="ARBA" id="ARBA00004571"/>
    </source>
</evidence>
<evidence type="ECO:0000256" key="10">
    <source>
        <dbReference type="SAM" id="MobiDB-lite"/>
    </source>
</evidence>
<keyword evidence="2 8" id="KW-0813">Transport</keyword>
<dbReference type="InterPro" id="IPR036942">
    <property type="entry name" value="Beta-barrel_TonB_sf"/>
</dbReference>
<keyword evidence="5 9" id="KW-0798">TonB box</keyword>
<evidence type="ECO:0000256" key="8">
    <source>
        <dbReference type="PROSITE-ProRule" id="PRU01360"/>
    </source>
</evidence>
<dbReference type="Gene3D" id="2.40.170.20">
    <property type="entry name" value="TonB-dependent receptor, beta-barrel domain"/>
    <property type="match status" value="1"/>
</dbReference>
<dbReference type="PANTHER" id="PTHR47234">
    <property type="match status" value="1"/>
</dbReference>
<dbReference type="InterPro" id="IPR037066">
    <property type="entry name" value="Plug_dom_sf"/>
</dbReference>
<evidence type="ECO:0000256" key="5">
    <source>
        <dbReference type="ARBA" id="ARBA00023077"/>
    </source>
</evidence>
<comment type="subcellular location">
    <subcellularLocation>
        <location evidence="1 8">Cell outer membrane</location>
        <topology evidence="1 8">Multi-pass membrane protein</topology>
    </subcellularLocation>
</comment>
<dbReference type="InterPro" id="IPR000531">
    <property type="entry name" value="Beta-barrel_TonB"/>
</dbReference>